<dbReference type="AlphaFoldDB" id="A0A4Y7T790"/>
<dbReference type="PANTHER" id="PTHR20858">
    <property type="entry name" value="PHOSPHOMETHYLPYRIMIDINE KINASE"/>
    <property type="match status" value="1"/>
</dbReference>
<organism evidence="3 4">
    <name type="scientific">Coprinellus micaceus</name>
    <name type="common">Glistening ink-cap mushroom</name>
    <name type="synonym">Coprinus micaceus</name>
    <dbReference type="NCBI Taxonomy" id="71717"/>
    <lineage>
        <taxon>Eukaryota</taxon>
        <taxon>Fungi</taxon>
        <taxon>Dikarya</taxon>
        <taxon>Basidiomycota</taxon>
        <taxon>Agaricomycotina</taxon>
        <taxon>Agaricomycetes</taxon>
        <taxon>Agaricomycetidae</taxon>
        <taxon>Agaricales</taxon>
        <taxon>Agaricineae</taxon>
        <taxon>Psathyrellaceae</taxon>
        <taxon>Coprinellus</taxon>
    </lineage>
</organism>
<feature type="domain" description="Pyridoxamine kinase/Phosphomethylpyrimidine kinase" evidence="2">
    <location>
        <begin position="25"/>
        <end position="222"/>
    </location>
</feature>
<dbReference type="InterPro" id="IPR029056">
    <property type="entry name" value="Ribokinase-like"/>
</dbReference>
<name>A0A4Y7T790_COPMI</name>
<dbReference type="OrthoDB" id="10028886at2759"/>
<dbReference type="PANTHER" id="PTHR20858:SF17">
    <property type="entry name" value="HYDROXYMETHYLPYRIMIDINE_PHOSPHOMETHYLPYRIMIDINE KINASE THI20-RELATED"/>
    <property type="match status" value="1"/>
</dbReference>
<dbReference type="InterPro" id="IPR013749">
    <property type="entry name" value="PM/HMP-P_kinase-1"/>
</dbReference>
<accession>A0A4Y7T790</accession>
<dbReference type="InterPro" id="IPR016084">
    <property type="entry name" value="Haem_Oase-like_multi-hlx"/>
</dbReference>
<evidence type="ECO:0000259" key="2">
    <source>
        <dbReference type="Pfam" id="PF08543"/>
    </source>
</evidence>
<feature type="domain" description="Thiaminase-2/PQQC" evidence="1">
    <location>
        <begin position="348"/>
        <end position="558"/>
    </location>
</feature>
<reference evidence="3 4" key="1">
    <citation type="journal article" date="2019" name="Nat. Ecol. Evol.">
        <title>Megaphylogeny resolves global patterns of mushroom evolution.</title>
        <authorList>
            <person name="Varga T."/>
            <person name="Krizsan K."/>
            <person name="Foldi C."/>
            <person name="Dima B."/>
            <person name="Sanchez-Garcia M."/>
            <person name="Sanchez-Ramirez S."/>
            <person name="Szollosi G.J."/>
            <person name="Szarkandi J.G."/>
            <person name="Papp V."/>
            <person name="Albert L."/>
            <person name="Andreopoulos W."/>
            <person name="Angelini C."/>
            <person name="Antonin V."/>
            <person name="Barry K.W."/>
            <person name="Bougher N.L."/>
            <person name="Buchanan P."/>
            <person name="Buyck B."/>
            <person name="Bense V."/>
            <person name="Catcheside P."/>
            <person name="Chovatia M."/>
            <person name="Cooper J."/>
            <person name="Damon W."/>
            <person name="Desjardin D."/>
            <person name="Finy P."/>
            <person name="Geml J."/>
            <person name="Haridas S."/>
            <person name="Hughes K."/>
            <person name="Justo A."/>
            <person name="Karasinski D."/>
            <person name="Kautmanova I."/>
            <person name="Kiss B."/>
            <person name="Kocsube S."/>
            <person name="Kotiranta H."/>
            <person name="LaButti K.M."/>
            <person name="Lechner B.E."/>
            <person name="Liimatainen K."/>
            <person name="Lipzen A."/>
            <person name="Lukacs Z."/>
            <person name="Mihaltcheva S."/>
            <person name="Morgado L.N."/>
            <person name="Niskanen T."/>
            <person name="Noordeloos M.E."/>
            <person name="Ohm R.A."/>
            <person name="Ortiz-Santana B."/>
            <person name="Ovrebo C."/>
            <person name="Racz N."/>
            <person name="Riley R."/>
            <person name="Savchenko A."/>
            <person name="Shiryaev A."/>
            <person name="Soop K."/>
            <person name="Spirin V."/>
            <person name="Szebenyi C."/>
            <person name="Tomsovsky M."/>
            <person name="Tulloss R.E."/>
            <person name="Uehling J."/>
            <person name="Grigoriev I.V."/>
            <person name="Vagvolgyi C."/>
            <person name="Papp T."/>
            <person name="Martin F.M."/>
            <person name="Miettinen O."/>
            <person name="Hibbett D.S."/>
            <person name="Nagy L.G."/>
        </authorList>
    </citation>
    <scope>NUCLEOTIDE SEQUENCE [LARGE SCALE GENOMIC DNA]</scope>
    <source>
        <strain evidence="3 4">FP101781</strain>
    </source>
</reference>
<dbReference type="GO" id="GO:0008902">
    <property type="term" value="F:hydroxymethylpyrimidine kinase activity"/>
    <property type="evidence" value="ECO:0007669"/>
    <property type="project" value="TreeGrafter"/>
</dbReference>
<dbReference type="GO" id="GO:0008972">
    <property type="term" value="F:phosphomethylpyrimidine kinase activity"/>
    <property type="evidence" value="ECO:0007669"/>
    <property type="project" value="InterPro"/>
</dbReference>
<proteinExistence type="predicted"/>
<evidence type="ECO:0000313" key="3">
    <source>
        <dbReference type="EMBL" id="TEB30015.1"/>
    </source>
</evidence>
<dbReference type="Gene3D" id="3.40.1190.20">
    <property type="match status" value="1"/>
</dbReference>
<dbReference type="SUPFAM" id="SSF48613">
    <property type="entry name" value="Heme oxygenase-like"/>
    <property type="match status" value="1"/>
</dbReference>
<dbReference type="InterPro" id="IPR027574">
    <property type="entry name" value="Thiaminase_II"/>
</dbReference>
<dbReference type="CDD" id="cd01169">
    <property type="entry name" value="HMPP_kinase"/>
    <property type="match status" value="1"/>
</dbReference>
<dbReference type="GO" id="GO:0050334">
    <property type="term" value="F:thiaminase activity"/>
    <property type="evidence" value="ECO:0007669"/>
    <property type="project" value="InterPro"/>
</dbReference>
<dbReference type="Gene3D" id="1.20.910.10">
    <property type="entry name" value="Heme oxygenase-like"/>
    <property type="match status" value="1"/>
</dbReference>
<evidence type="ECO:0000259" key="1">
    <source>
        <dbReference type="Pfam" id="PF03070"/>
    </source>
</evidence>
<gene>
    <name evidence="3" type="ORF">FA13DRAFT_1733832</name>
</gene>
<dbReference type="SUPFAM" id="SSF53613">
    <property type="entry name" value="Ribokinase-like"/>
    <property type="match status" value="1"/>
</dbReference>
<dbReference type="InterPro" id="IPR004305">
    <property type="entry name" value="Thiaminase-2/PQQC"/>
</dbReference>
<dbReference type="Pfam" id="PF08543">
    <property type="entry name" value="Phos_pyr_kin"/>
    <property type="match status" value="1"/>
</dbReference>
<evidence type="ECO:0000313" key="4">
    <source>
        <dbReference type="Proteomes" id="UP000298030"/>
    </source>
</evidence>
<comment type="caution">
    <text evidence="3">The sequence shown here is derived from an EMBL/GenBank/DDBJ whole genome shotgun (WGS) entry which is preliminary data.</text>
</comment>
<dbReference type="GO" id="GO:0009228">
    <property type="term" value="P:thiamine biosynthetic process"/>
    <property type="evidence" value="ECO:0007669"/>
    <property type="project" value="InterPro"/>
</dbReference>
<dbReference type="Proteomes" id="UP000298030">
    <property type="component" value="Unassembled WGS sequence"/>
</dbReference>
<sequence>MVFGTPPPPRRAAKDCNVLTIAGSDCSGGAGIQADLKTFAAHGCYGTSVLTALTAQNTIGVQGVHPVSPEFVASQIRSVLDDVEIHALKTGMLCNAEISLAVSEALTLYKNAGKPIPIVCDPVCVSTSGHTLLEPGSVDVLLDHLFPISTLLTPNKSETELLLSSRGCNFEIETLDDLVGAATRLSALSDCSVLVKGGHFISSLEEVKEFSSRHPEVEVIKQNILEENMEILLVGQEGTQNRKLVVDVLHQPEATVLFCRPRIDSTSTHGTGCTLSSAITCRLAQGFSVKDAVAEASLYTYLGILTARPMGKGFGPLNHLHSVDHVAIPSPTQVNPYPFTYHLIQGSRQIWKEYVEHDFVKLLGKGILPKAAFAHFIKQDYHYLKYYARAYGLLAAKSSSFGAIQSATETIMNVINEIATHKTFCQSFGISPEELESTPESTATTAYGAYILNVGLQGDHAKLVMALMACLLGYGEVGLWLKKEASLPSSWVAMEGNPYRKWIEDYSGVHYQNAVRIGIESIEKLVVIDHPSPARLKEWEDVWLRCAELEKGFWDAAMAQA</sequence>
<dbReference type="GO" id="GO:0005829">
    <property type="term" value="C:cytosol"/>
    <property type="evidence" value="ECO:0007669"/>
    <property type="project" value="TreeGrafter"/>
</dbReference>
<dbReference type="STRING" id="71717.A0A4Y7T790"/>
<dbReference type="NCBIfam" id="TIGR04306">
    <property type="entry name" value="salvage_TenA"/>
    <property type="match status" value="1"/>
</dbReference>
<protein>
    <submittedName>
        <fullName evidence="3">Thiamine biosynthesis protein</fullName>
    </submittedName>
</protein>
<keyword evidence="4" id="KW-1185">Reference proteome</keyword>
<dbReference type="InterPro" id="IPR004399">
    <property type="entry name" value="HMP/HMP-P_kinase_dom"/>
</dbReference>
<dbReference type="EMBL" id="QPFP01000024">
    <property type="protein sequence ID" value="TEB30015.1"/>
    <property type="molecule type" value="Genomic_DNA"/>
</dbReference>
<dbReference type="CDD" id="cd19367">
    <property type="entry name" value="TenA_C_ScTHI20-like"/>
    <property type="match status" value="1"/>
</dbReference>
<dbReference type="Pfam" id="PF03070">
    <property type="entry name" value="TENA_THI-4"/>
    <property type="match status" value="1"/>
</dbReference>